<dbReference type="PANTHER" id="PTHR31904">
    <property type="entry name" value="BYPASS OF STOP CODON PROTEIN 5-RELATED"/>
    <property type="match status" value="1"/>
</dbReference>
<name>A0AAD9H6Z1_9PEZI</name>
<organism evidence="2 3">
    <name type="scientific">Colletotrichum zoysiae</name>
    <dbReference type="NCBI Taxonomy" id="1216348"/>
    <lineage>
        <taxon>Eukaryota</taxon>
        <taxon>Fungi</taxon>
        <taxon>Dikarya</taxon>
        <taxon>Ascomycota</taxon>
        <taxon>Pezizomycotina</taxon>
        <taxon>Sordariomycetes</taxon>
        <taxon>Hypocreomycetidae</taxon>
        <taxon>Glomerellales</taxon>
        <taxon>Glomerellaceae</taxon>
        <taxon>Colletotrichum</taxon>
        <taxon>Colletotrichum graminicola species complex</taxon>
    </lineage>
</organism>
<dbReference type="Gene3D" id="2.60.40.640">
    <property type="match status" value="1"/>
</dbReference>
<evidence type="ECO:0000313" key="3">
    <source>
        <dbReference type="Proteomes" id="UP001232148"/>
    </source>
</evidence>
<gene>
    <name evidence="2" type="ORF">LX32DRAFT_657338</name>
</gene>
<accession>A0AAD9H6Z1</accession>
<reference evidence="2" key="1">
    <citation type="submission" date="2021-06" db="EMBL/GenBank/DDBJ databases">
        <title>Comparative genomics, transcriptomics and evolutionary studies reveal genomic signatures of adaptation to plant cell wall in hemibiotrophic fungi.</title>
        <authorList>
            <consortium name="DOE Joint Genome Institute"/>
            <person name="Baroncelli R."/>
            <person name="Diaz J.F."/>
            <person name="Benocci T."/>
            <person name="Peng M."/>
            <person name="Battaglia E."/>
            <person name="Haridas S."/>
            <person name="Andreopoulos W."/>
            <person name="Labutti K."/>
            <person name="Pangilinan J."/>
            <person name="Floch G.L."/>
            <person name="Makela M.R."/>
            <person name="Henrissat B."/>
            <person name="Grigoriev I.V."/>
            <person name="Crouch J.A."/>
            <person name="De Vries R.P."/>
            <person name="Sukno S.A."/>
            <person name="Thon M.R."/>
        </authorList>
    </citation>
    <scope>NUCLEOTIDE SEQUENCE</scope>
    <source>
        <strain evidence="2">MAFF235873</strain>
    </source>
</reference>
<keyword evidence="3" id="KW-1185">Reference proteome</keyword>
<evidence type="ECO:0000313" key="2">
    <source>
        <dbReference type="EMBL" id="KAK2022941.1"/>
    </source>
</evidence>
<dbReference type="Proteomes" id="UP001232148">
    <property type="component" value="Unassembled WGS sequence"/>
</dbReference>
<dbReference type="EMBL" id="MU843019">
    <property type="protein sequence ID" value="KAK2022941.1"/>
    <property type="molecule type" value="Genomic_DNA"/>
</dbReference>
<evidence type="ECO:0000256" key="1">
    <source>
        <dbReference type="SAM" id="MobiDB-lite"/>
    </source>
</evidence>
<sequence length="565" mass="62410">MTLLATKRARYWAEEGVVGGTNTVLSDRDRSDPDEFGQALSTTLWGKALCTFFSVFVIHTFSQTDQKPTKMTSHGDGSSVITFARQSASSRKHSVEVKINDHYHSKVYTSGNPISGQVTITPSHDSRFDYVQIILIATSRTRLDALQIPQLSSHTFLKLEMPIPDSAYPVPRIFEAGGTYTIPFNFVIPHHLTISACTHKAQSDYIHDYHMRLPPTVGGWERDDMAPDMAQIQYAVKARVVRQDELGGKPMKLMEGSHLIKVLPRSPEDPPLNITEQDRAYALSKTKPIRRNLFSSKLGYITAATAQPSAIHLTADGRSASEGSILVNLNFEPTSADILPPKVKTVSAKLQAQTWYAANPMTKLPNMGNSQEAFAMSQQHVYNTSVSLFSTSVGKVAWRQQLTSAARRDSGYSSDGLRESGHSDSDSQNHSQSRRSSKDQSCPIFHRAALQIPFKLPTSRKTLIPTFYSCLVSRTYTLQLTLVVGDSKINLNVPLQIALEPPVQQDLLGMGLPSFDAAMAQQEEAEVDAYFQPRLLQQPAPEFQGNAVLPSYGDLDTRRSVVPAA</sequence>
<dbReference type="PANTHER" id="PTHR31904:SF1">
    <property type="entry name" value="BYPASS OF STOP CODON PROTEIN 5-RELATED"/>
    <property type="match status" value="1"/>
</dbReference>
<feature type="compositionally biased region" description="Basic and acidic residues" evidence="1">
    <location>
        <begin position="408"/>
        <end position="427"/>
    </location>
</feature>
<protein>
    <submittedName>
        <fullName evidence="2">Arrestin</fullName>
    </submittedName>
</protein>
<dbReference type="AlphaFoldDB" id="A0AAD9H6Z1"/>
<comment type="caution">
    <text evidence="2">The sequence shown here is derived from an EMBL/GenBank/DDBJ whole genome shotgun (WGS) entry which is preliminary data.</text>
</comment>
<dbReference type="InterPro" id="IPR039634">
    <property type="entry name" value="Bul1-like"/>
</dbReference>
<feature type="region of interest" description="Disordered" evidence="1">
    <location>
        <begin position="408"/>
        <end position="441"/>
    </location>
</feature>
<dbReference type="InterPro" id="IPR014752">
    <property type="entry name" value="Arrestin-like_C"/>
</dbReference>
<proteinExistence type="predicted"/>